<name>A0A0B0MB00_GOSAR</name>
<keyword evidence="2" id="KW-1185">Reference proteome</keyword>
<proteinExistence type="predicted"/>
<organism evidence="1 2">
    <name type="scientific">Gossypium arboreum</name>
    <name type="common">Tree cotton</name>
    <name type="synonym">Gossypium nanking</name>
    <dbReference type="NCBI Taxonomy" id="29729"/>
    <lineage>
        <taxon>Eukaryota</taxon>
        <taxon>Viridiplantae</taxon>
        <taxon>Streptophyta</taxon>
        <taxon>Embryophyta</taxon>
        <taxon>Tracheophyta</taxon>
        <taxon>Spermatophyta</taxon>
        <taxon>Magnoliopsida</taxon>
        <taxon>eudicotyledons</taxon>
        <taxon>Gunneridae</taxon>
        <taxon>Pentapetalae</taxon>
        <taxon>rosids</taxon>
        <taxon>malvids</taxon>
        <taxon>Malvales</taxon>
        <taxon>Malvaceae</taxon>
        <taxon>Malvoideae</taxon>
        <taxon>Gossypium</taxon>
    </lineage>
</organism>
<dbReference type="EMBL" id="JRRC01021687">
    <property type="protein sequence ID" value="KHF97919.1"/>
    <property type="molecule type" value="Genomic_DNA"/>
</dbReference>
<dbReference type="AlphaFoldDB" id="A0A0B0MB00"/>
<reference evidence="2" key="1">
    <citation type="submission" date="2014-09" db="EMBL/GenBank/DDBJ databases">
        <authorList>
            <person name="Mudge J."/>
            <person name="Ramaraj T."/>
            <person name="Lindquist I.E."/>
            <person name="Bharti A.K."/>
            <person name="Sundararajan A."/>
            <person name="Cameron C.T."/>
            <person name="Woodward J.E."/>
            <person name="May G.D."/>
            <person name="Brubaker C."/>
            <person name="Broadhvest J."/>
            <person name="Wilkins T.A."/>
        </authorList>
    </citation>
    <scope>NUCLEOTIDE SEQUENCE</scope>
    <source>
        <strain evidence="2">cv. AKA8401</strain>
    </source>
</reference>
<protein>
    <submittedName>
        <fullName evidence="1">Uncharacterized protein</fullName>
    </submittedName>
</protein>
<sequence>MRLICNCIDQEQKKWDLDRGKTK</sequence>
<evidence type="ECO:0000313" key="2">
    <source>
        <dbReference type="Proteomes" id="UP000032142"/>
    </source>
</evidence>
<gene>
    <name evidence="1" type="ORF">F383_37266</name>
</gene>
<accession>A0A0B0MB00</accession>
<dbReference type="Proteomes" id="UP000032142">
    <property type="component" value="Unassembled WGS sequence"/>
</dbReference>
<comment type="caution">
    <text evidence="1">The sequence shown here is derived from an EMBL/GenBank/DDBJ whole genome shotgun (WGS) entry which is preliminary data.</text>
</comment>
<evidence type="ECO:0000313" key="1">
    <source>
        <dbReference type="EMBL" id="KHF97919.1"/>
    </source>
</evidence>